<keyword evidence="6 7" id="KW-0472">Membrane</keyword>
<dbReference type="HOGENOM" id="CLU_053225_2_0_7"/>
<evidence type="ECO:0000256" key="3">
    <source>
        <dbReference type="ARBA" id="ARBA00022692"/>
    </source>
</evidence>
<organism evidence="9 10">
    <name type="scientific">Hippea maritima (strain ATCC 700847 / DSM 10411 / MH2)</name>
    <dbReference type="NCBI Taxonomy" id="760142"/>
    <lineage>
        <taxon>Bacteria</taxon>
        <taxon>Pseudomonadati</taxon>
        <taxon>Campylobacterota</taxon>
        <taxon>Desulfurellia</taxon>
        <taxon>Desulfurellales</taxon>
        <taxon>Hippeaceae</taxon>
        <taxon>Hippea</taxon>
    </lineage>
</organism>
<reference evidence="10" key="2">
    <citation type="submission" date="2011-03" db="EMBL/GenBank/DDBJ databases">
        <title>The complete genome of Hippea maritima DSM 10411.</title>
        <authorList>
            <consortium name="US DOE Joint Genome Institute (JGI-PGF)"/>
            <person name="Lucas S."/>
            <person name="Copeland A."/>
            <person name="Lapidus A."/>
            <person name="Bruce D."/>
            <person name="Goodwin L."/>
            <person name="Pitluck S."/>
            <person name="Peters L."/>
            <person name="Kyrpides N."/>
            <person name="Mavromatis K."/>
            <person name="Pagani I."/>
            <person name="Ivanova N."/>
            <person name="Mikhailova N."/>
            <person name="Lu M."/>
            <person name="Detter J.C."/>
            <person name="Tapia R."/>
            <person name="Han C."/>
            <person name="Land M."/>
            <person name="Hauser L."/>
            <person name="Markowitz V."/>
            <person name="Cheng J.-F."/>
            <person name="Hugenholtz P."/>
            <person name="Woyke T."/>
            <person name="Wu D."/>
            <person name="Spring S."/>
            <person name="Schroeder M."/>
            <person name="Brambilla E."/>
            <person name="Klenk H.-P."/>
            <person name="Eisen J.A."/>
        </authorList>
    </citation>
    <scope>NUCLEOTIDE SEQUENCE [LARGE SCALE GENOMIC DNA]</scope>
    <source>
        <strain evidence="10">ATCC 700847 / DSM 10411 / MH2</strain>
    </source>
</reference>
<dbReference type="InterPro" id="IPR051790">
    <property type="entry name" value="Cytochrome_c-biogenesis_DsbD"/>
</dbReference>
<evidence type="ECO:0000256" key="4">
    <source>
        <dbReference type="ARBA" id="ARBA00022748"/>
    </source>
</evidence>
<dbReference type="GO" id="GO:0017004">
    <property type="term" value="P:cytochrome complex assembly"/>
    <property type="evidence" value="ECO:0007669"/>
    <property type="project" value="UniProtKB-KW"/>
</dbReference>
<feature type="transmembrane region" description="Helical" evidence="7">
    <location>
        <begin position="169"/>
        <end position="190"/>
    </location>
</feature>
<dbReference type="Proteomes" id="UP000008139">
    <property type="component" value="Chromosome"/>
</dbReference>
<accession>F2LUW5</accession>
<dbReference type="AlphaFoldDB" id="F2LUW5"/>
<feature type="transmembrane region" description="Helical" evidence="7">
    <location>
        <begin position="50"/>
        <end position="74"/>
    </location>
</feature>
<comment type="subcellular location">
    <subcellularLocation>
        <location evidence="1">Membrane</location>
        <topology evidence="1">Multi-pass membrane protein</topology>
    </subcellularLocation>
</comment>
<dbReference type="InParanoid" id="F2LUW5"/>
<feature type="transmembrane region" description="Helical" evidence="7">
    <location>
        <begin position="6"/>
        <end position="30"/>
    </location>
</feature>
<feature type="transmembrane region" description="Helical" evidence="7">
    <location>
        <begin position="202"/>
        <end position="220"/>
    </location>
</feature>
<dbReference type="Pfam" id="PF02683">
    <property type="entry name" value="DsbD_TM"/>
    <property type="match status" value="1"/>
</dbReference>
<dbReference type="EMBL" id="CP002606">
    <property type="protein sequence ID" value="AEA33570.1"/>
    <property type="molecule type" value="Genomic_DNA"/>
</dbReference>
<reference evidence="9 10" key="1">
    <citation type="journal article" date="2011" name="Stand. Genomic Sci.">
        <title>Complete genome sequence of the thermophilic sulfur-reducer Hippea maritima type strain (MH(2)).</title>
        <authorList>
            <person name="Huntemann M."/>
            <person name="Lu M."/>
            <person name="Nolan M."/>
            <person name="Lapidus A."/>
            <person name="Lucas S."/>
            <person name="Hammon N."/>
            <person name="Deshpande S."/>
            <person name="Cheng J.F."/>
            <person name="Tapia R."/>
            <person name="Han C."/>
            <person name="Goodwin L."/>
            <person name="Pitluck S."/>
            <person name="Liolios K."/>
            <person name="Pagani I."/>
            <person name="Ivanova N."/>
            <person name="Ovchinikova G."/>
            <person name="Pati A."/>
            <person name="Chen A."/>
            <person name="Palaniappan K."/>
            <person name="Land M."/>
            <person name="Hauser L."/>
            <person name="Jeffries C.D."/>
            <person name="Detter J.C."/>
            <person name="Brambilla E.M."/>
            <person name="Rohde M."/>
            <person name="Spring S."/>
            <person name="Goker M."/>
            <person name="Woyke T."/>
            <person name="Bristow J."/>
            <person name="Eisen J.A."/>
            <person name="Markowitz V."/>
            <person name="Hugenholtz P."/>
            <person name="Kyrpides N.C."/>
            <person name="Klenk H.P."/>
            <person name="Mavromatis K."/>
        </authorList>
    </citation>
    <scope>NUCLEOTIDE SEQUENCE [LARGE SCALE GENOMIC DNA]</scope>
    <source>
        <strain evidence="10">ATCC 700847 / DSM 10411 / MH2</strain>
    </source>
</reference>
<evidence type="ECO:0000313" key="9">
    <source>
        <dbReference type="EMBL" id="AEA33570.1"/>
    </source>
</evidence>
<dbReference type="KEGG" id="hmr:Hipma_0600"/>
<dbReference type="RefSeq" id="WP_013681611.1">
    <property type="nucleotide sequence ID" value="NC_015318.1"/>
</dbReference>
<dbReference type="eggNOG" id="COG0785">
    <property type="taxonomic scope" value="Bacteria"/>
</dbReference>
<keyword evidence="10" id="KW-1185">Reference proteome</keyword>
<evidence type="ECO:0000256" key="2">
    <source>
        <dbReference type="ARBA" id="ARBA00006143"/>
    </source>
</evidence>
<keyword evidence="4" id="KW-0201">Cytochrome c-type biogenesis</keyword>
<keyword evidence="3 7" id="KW-0812">Transmembrane</keyword>
<evidence type="ECO:0000259" key="8">
    <source>
        <dbReference type="Pfam" id="PF02683"/>
    </source>
</evidence>
<evidence type="ECO:0000256" key="1">
    <source>
        <dbReference type="ARBA" id="ARBA00004141"/>
    </source>
</evidence>
<dbReference type="InterPro" id="IPR003834">
    <property type="entry name" value="Cyt_c_assmbl_TM_dom"/>
</dbReference>
<evidence type="ECO:0000256" key="7">
    <source>
        <dbReference type="SAM" id="Phobius"/>
    </source>
</evidence>
<gene>
    <name evidence="9" type="ordered locus">Hipma_0600</name>
</gene>
<name>F2LUW5_HIPMA</name>
<feature type="transmembrane region" description="Helical" evidence="7">
    <location>
        <begin position="130"/>
        <end position="157"/>
    </location>
</feature>
<dbReference type="PANTHER" id="PTHR31272:SF4">
    <property type="entry name" value="CYTOCHROME C-TYPE BIOGENESIS PROTEIN HI_1454-RELATED"/>
    <property type="match status" value="1"/>
</dbReference>
<dbReference type="PANTHER" id="PTHR31272">
    <property type="entry name" value="CYTOCHROME C-TYPE BIOGENESIS PROTEIN HI_1454-RELATED"/>
    <property type="match status" value="1"/>
</dbReference>
<dbReference type="GO" id="GO:0016020">
    <property type="term" value="C:membrane"/>
    <property type="evidence" value="ECO:0007669"/>
    <property type="project" value="UniProtKB-SubCell"/>
</dbReference>
<proteinExistence type="inferred from homology"/>
<evidence type="ECO:0000256" key="5">
    <source>
        <dbReference type="ARBA" id="ARBA00022989"/>
    </source>
</evidence>
<protein>
    <submittedName>
        <fullName evidence="9">Cytochrome c biogenesis protein transmembrane region</fullName>
    </submittedName>
</protein>
<dbReference type="STRING" id="760142.Hipma_0600"/>
<keyword evidence="5 7" id="KW-1133">Transmembrane helix</keyword>
<sequence length="224" mass="24301">MSISLMWGSFFAGILSFFSPCIFPLIPVYISFVTGHSLEDLKSKSQTQPLIIFAKTTVFIFGFALIFITMGAASSSIGTFLLTNKILFAKISGFILIFFGLQLSGLINIKILTQTKRLTACMPSHGFISSFVFGVIFAFGWSPCVGPMLSSILLLAADANSVKEGVILLSLYSLGIGLPFLAFSFSINYFFKVSKALKRLDLLQKASGVMLILAGAYLIYNGGF</sequence>
<evidence type="ECO:0000256" key="6">
    <source>
        <dbReference type="ARBA" id="ARBA00023136"/>
    </source>
</evidence>
<evidence type="ECO:0000313" key="10">
    <source>
        <dbReference type="Proteomes" id="UP000008139"/>
    </source>
</evidence>
<comment type="similarity">
    <text evidence="2">Belongs to the DsbD family.</text>
</comment>
<feature type="transmembrane region" description="Helical" evidence="7">
    <location>
        <begin position="86"/>
        <end position="109"/>
    </location>
</feature>
<feature type="domain" description="Cytochrome C biogenesis protein transmembrane" evidence="8">
    <location>
        <begin position="7"/>
        <end position="218"/>
    </location>
</feature>
<dbReference type="OrthoDB" id="9803065at2"/>